<dbReference type="InterPro" id="IPR035965">
    <property type="entry name" value="PAS-like_dom_sf"/>
</dbReference>
<dbReference type="PROSITE" id="PS50113">
    <property type="entry name" value="PAC"/>
    <property type="match status" value="1"/>
</dbReference>
<organism evidence="2 3">
    <name type="scientific">Nostoc cf. commune SO-36</name>
    <dbReference type="NCBI Taxonomy" id="449208"/>
    <lineage>
        <taxon>Bacteria</taxon>
        <taxon>Bacillati</taxon>
        <taxon>Cyanobacteriota</taxon>
        <taxon>Cyanophyceae</taxon>
        <taxon>Nostocales</taxon>
        <taxon>Nostocaceae</taxon>
        <taxon>Nostoc</taxon>
    </lineage>
</organism>
<feature type="domain" description="PAC" evidence="1">
    <location>
        <begin position="1"/>
        <end position="53"/>
    </location>
</feature>
<accession>A0ABN6Q9M2</accession>
<gene>
    <name evidence="2" type="ORF">ANSO36C_43460</name>
</gene>
<evidence type="ECO:0000259" key="1">
    <source>
        <dbReference type="PROSITE" id="PS50113"/>
    </source>
</evidence>
<keyword evidence="3" id="KW-1185">Reference proteome</keyword>
<reference evidence="2" key="1">
    <citation type="submission" date="2022-04" db="EMBL/GenBank/DDBJ databases">
        <title>Complete genome sequence of a cyanobacterium, Nostoc sp. SO-36, isolated in Antarctica.</title>
        <authorList>
            <person name="Kanesaki Y."/>
            <person name="Effendi D."/>
            <person name="Sakamoto T."/>
            <person name="Ohtani S."/>
            <person name="Awai K."/>
        </authorList>
    </citation>
    <scope>NUCLEOTIDE SEQUENCE</scope>
    <source>
        <strain evidence="2">SO-36</strain>
    </source>
</reference>
<dbReference type="SUPFAM" id="SSF55785">
    <property type="entry name" value="PYP-like sensor domain (PAS domain)"/>
    <property type="match status" value="1"/>
</dbReference>
<evidence type="ECO:0000313" key="3">
    <source>
        <dbReference type="Proteomes" id="UP001055453"/>
    </source>
</evidence>
<sequence length="82" mass="9242">MNWNTALFGWTALWDWTFSRAIPLIDEAGVIVKWFGAASDITERVEAEAALRESEEKYRSLFESMNEGLAIMSLSATRVVAL</sequence>
<evidence type="ECO:0000313" key="2">
    <source>
        <dbReference type="EMBL" id="BDI18544.1"/>
    </source>
</evidence>
<proteinExistence type="predicted"/>
<name>A0ABN6Q9M2_NOSCO</name>
<dbReference type="Gene3D" id="3.30.450.20">
    <property type="entry name" value="PAS domain"/>
    <property type="match status" value="2"/>
</dbReference>
<dbReference type="RefSeq" id="WP_251956138.1">
    <property type="nucleotide sequence ID" value="NZ_AP025732.1"/>
</dbReference>
<dbReference type="EMBL" id="AP025732">
    <property type="protein sequence ID" value="BDI18544.1"/>
    <property type="molecule type" value="Genomic_DNA"/>
</dbReference>
<protein>
    <recommendedName>
        <fullName evidence="1">PAC domain-containing protein</fullName>
    </recommendedName>
</protein>
<dbReference type="Proteomes" id="UP001055453">
    <property type="component" value="Chromosome"/>
</dbReference>
<dbReference type="InterPro" id="IPR000700">
    <property type="entry name" value="PAS-assoc_C"/>
</dbReference>